<dbReference type="GO" id="GO:0004519">
    <property type="term" value="F:endonuclease activity"/>
    <property type="evidence" value="ECO:0007669"/>
    <property type="project" value="UniProtKB-KW"/>
</dbReference>
<proteinExistence type="predicted"/>
<comment type="caution">
    <text evidence="10">The sequence shown here is derived from an EMBL/GenBank/DDBJ whole genome shotgun (WGS) entry which is preliminary data.</text>
</comment>
<reference evidence="10 11" key="2">
    <citation type="submission" date="2019-01" db="EMBL/GenBank/DDBJ databases">
        <title>The decoding of complex shrimp genome reveals the adaptation for benthos swimmer, frequently molting mechanism and breeding impact on genome.</title>
        <authorList>
            <person name="Sun Y."/>
            <person name="Gao Y."/>
            <person name="Yu Y."/>
        </authorList>
    </citation>
    <scope>NUCLEOTIDE SEQUENCE [LARGE SCALE GENOMIC DNA]</scope>
    <source>
        <tissue evidence="10">Muscle</tissue>
    </source>
</reference>
<dbReference type="CDD" id="cd01647">
    <property type="entry name" value="RT_LTR"/>
    <property type="match status" value="1"/>
</dbReference>
<evidence type="ECO:0000259" key="9">
    <source>
        <dbReference type="PROSITE" id="PS50994"/>
    </source>
</evidence>
<dbReference type="EC" id="2.7.7.49" evidence="1"/>
<dbReference type="InterPro" id="IPR021109">
    <property type="entry name" value="Peptidase_aspartic_dom_sf"/>
</dbReference>
<dbReference type="PROSITE" id="PS50994">
    <property type="entry name" value="INTEGRASE"/>
    <property type="match status" value="1"/>
</dbReference>
<keyword evidence="5" id="KW-0255">Endonuclease</keyword>
<keyword evidence="4" id="KW-0540">Nuclease</keyword>
<evidence type="ECO:0000256" key="4">
    <source>
        <dbReference type="ARBA" id="ARBA00022722"/>
    </source>
</evidence>
<dbReference type="InterPro" id="IPR055469">
    <property type="entry name" value="DUF7041"/>
</dbReference>
<dbReference type="STRING" id="6689.A0A423SN11"/>
<keyword evidence="7" id="KW-0511">Multifunctional enzyme</keyword>
<dbReference type="PANTHER" id="PTHR37984">
    <property type="entry name" value="PROTEIN CBG26694"/>
    <property type="match status" value="1"/>
</dbReference>
<keyword evidence="3" id="KW-0548">Nucleotidyltransferase</keyword>
<dbReference type="CDD" id="cd09274">
    <property type="entry name" value="RNase_HI_RT_Ty3"/>
    <property type="match status" value="1"/>
</dbReference>
<dbReference type="InterPro" id="IPR001584">
    <property type="entry name" value="Integrase_cat-core"/>
</dbReference>
<dbReference type="PANTHER" id="PTHR37984:SF5">
    <property type="entry name" value="PROTEIN NYNRIN-LIKE"/>
    <property type="match status" value="1"/>
</dbReference>
<dbReference type="FunFam" id="3.10.20.370:FF:000001">
    <property type="entry name" value="Retrovirus-related Pol polyprotein from transposon 17.6-like protein"/>
    <property type="match status" value="1"/>
</dbReference>
<dbReference type="SUPFAM" id="SSF56672">
    <property type="entry name" value="DNA/RNA polymerases"/>
    <property type="match status" value="1"/>
</dbReference>
<dbReference type="InterPro" id="IPR041588">
    <property type="entry name" value="Integrase_H2C2"/>
</dbReference>
<dbReference type="FunFam" id="3.30.70.270:FF:000003">
    <property type="entry name" value="Transposon Ty3-G Gag-Pol polyprotein"/>
    <property type="match status" value="1"/>
</dbReference>
<dbReference type="Gene3D" id="3.30.420.10">
    <property type="entry name" value="Ribonuclease H-like superfamily/Ribonuclease H"/>
    <property type="match status" value="1"/>
</dbReference>
<evidence type="ECO:0000256" key="8">
    <source>
        <dbReference type="SAM" id="MobiDB-lite"/>
    </source>
</evidence>
<keyword evidence="11" id="KW-1185">Reference proteome</keyword>
<dbReference type="Gene3D" id="1.10.340.70">
    <property type="match status" value="1"/>
</dbReference>
<dbReference type="Pfam" id="PF17919">
    <property type="entry name" value="RT_RNaseH_2"/>
    <property type="match status" value="1"/>
</dbReference>
<dbReference type="Proteomes" id="UP000283509">
    <property type="component" value="Unassembled WGS sequence"/>
</dbReference>
<evidence type="ECO:0000256" key="1">
    <source>
        <dbReference type="ARBA" id="ARBA00012493"/>
    </source>
</evidence>
<gene>
    <name evidence="10" type="ORF">C7M84_016487</name>
</gene>
<dbReference type="InterPro" id="IPR000477">
    <property type="entry name" value="RT_dom"/>
</dbReference>
<dbReference type="GO" id="GO:0015074">
    <property type="term" value="P:DNA integration"/>
    <property type="evidence" value="ECO:0007669"/>
    <property type="project" value="InterPro"/>
</dbReference>
<keyword evidence="2" id="KW-0808">Transferase</keyword>
<dbReference type="EMBL" id="QCYY01003076">
    <property type="protein sequence ID" value="ROT65539.1"/>
    <property type="molecule type" value="Genomic_DNA"/>
</dbReference>
<dbReference type="InterPro" id="IPR041577">
    <property type="entry name" value="RT_RNaseH_2"/>
</dbReference>
<evidence type="ECO:0000256" key="7">
    <source>
        <dbReference type="ARBA" id="ARBA00023268"/>
    </source>
</evidence>
<dbReference type="Gene3D" id="3.30.70.270">
    <property type="match status" value="2"/>
</dbReference>
<feature type="region of interest" description="Disordered" evidence="8">
    <location>
        <begin position="197"/>
        <end position="258"/>
    </location>
</feature>
<dbReference type="GO" id="GO:0003964">
    <property type="term" value="F:RNA-directed DNA polymerase activity"/>
    <property type="evidence" value="ECO:0007669"/>
    <property type="project" value="UniProtKB-KW"/>
</dbReference>
<dbReference type="Pfam" id="PF00078">
    <property type="entry name" value="RVT_1"/>
    <property type="match status" value="1"/>
</dbReference>
<keyword evidence="6" id="KW-0695">RNA-directed DNA polymerase</keyword>
<dbReference type="AlphaFoldDB" id="A0A423SN11"/>
<dbReference type="InterPro" id="IPR050951">
    <property type="entry name" value="Retrovirus_Pol_polyprotein"/>
</dbReference>
<dbReference type="Gene3D" id="3.10.20.370">
    <property type="match status" value="1"/>
</dbReference>
<dbReference type="Pfam" id="PF23055">
    <property type="entry name" value="DUF7041"/>
    <property type="match status" value="1"/>
</dbReference>
<evidence type="ECO:0000256" key="6">
    <source>
        <dbReference type="ARBA" id="ARBA00022918"/>
    </source>
</evidence>
<evidence type="ECO:0000313" key="10">
    <source>
        <dbReference type="EMBL" id="ROT65539.1"/>
    </source>
</evidence>
<dbReference type="InterPro" id="IPR012337">
    <property type="entry name" value="RNaseH-like_sf"/>
</dbReference>
<dbReference type="GO" id="GO:0003676">
    <property type="term" value="F:nucleic acid binding"/>
    <property type="evidence" value="ECO:0007669"/>
    <property type="project" value="InterPro"/>
</dbReference>
<dbReference type="GO" id="GO:0042575">
    <property type="term" value="C:DNA polymerase complex"/>
    <property type="evidence" value="ECO:0007669"/>
    <property type="project" value="UniProtKB-ARBA"/>
</dbReference>
<evidence type="ECO:0000256" key="3">
    <source>
        <dbReference type="ARBA" id="ARBA00022695"/>
    </source>
</evidence>
<dbReference type="OrthoDB" id="6378979at2759"/>
<dbReference type="Gene3D" id="3.10.10.10">
    <property type="entry name" value="HIV Type 1 Reverse Transcriptase, subunit A, domain 1"/>
    <property type="match status" value="1"/>
</dbReference>
<organism evidence="10 11">
    <name type="scientific">Penaeus vannamei</name>
    <name type="common">Whiteleg shrimp</name>
    <name type="synonym">Litopenaeus vannamei</name>
    <dbReference type="NCBI Taxonomy" id="6689"/>
    <lineage>
        <taxon>Eukaryota</taxon>
        <taxon>Metazoa</taxon>
        <taxon>Ecdysozoa</taxon>
        <taxon>Arthropoda</taxon>
        <taxon>Crustacea</taxon>
        <taxon>Multicrustacea</taxon>
        <taxon>Malacostraca</taxon>
        <taxon>Eumalacostraca</taxon>
        <taxon>Eucarida</taxon>
        <taxon>Decapoda</taxon>
        <taxon>Dendrobranchiata</taxon>
        <taxon>Penaeoidea</taxon>
        <taxon>Penaeidae</taxon>
        <taxon>Penaeus</taxon>
    </lineage>
</organism>
<dbReference type="InterPro" id="IPR036397">
    <property type="entry name" value="RNaseH_sf"/>
</dbReference>
<dbReference type="InterPro" id="IPR043502">
    <property type="entry name" value="DNA/RNA_pol_sf"/>
</dbReference>
<reference evidence="10 11" key="1">
    <citation type="submission" date="2018-04" db="EMBL/GenBank/DDBJ databases">
        <authorList>
            <person name="Zhang X."/>
            <person name="Yuan J."/>
            <person name="Li F."/>
            <person name="Xiang J."/>
        </authorList>
    </citation>
    <scope>NUCLEOTIDE SEQUENCE [LARGE SCALE GENOMIC DNA]</scope>
    <source>
        <tissue evidence="10">Muscle</tissue>
    </source>
</reference>
<keyword evidence="5" id="KW-0378">Hydrolase</keyword>
<evidence type="ECO:0000256" key="5">
    <source>
        <dbReference type="ARBA" id="ARBA00022759"/>
    </source>
</evidence>
<feature type="domain" description="Integrase catalytic" evidence="9">
    <location>
        <begin position="928"/>
        <end position="978"/>
    </location>
</feature>
<dbReference type="Pfam" id="PF17921">
    <property type="entry name" value="Integrase_H2C2"/>
    <property type="match status" value="1"/>
</dbReference>
<protein>
    <recommendedName>
        <fullName evidence="1">RNA-directed DNA polymerase</fullName>
        <ecNumber evidence="1">2.7.7.49</ecNumber>
    </recommendedName>
</protein>
<accession>A0A423SN11</accession>
<evidence type="ECO:0000256" key="2">
    <source>
        <dbReference type="ARBA" id="ARBA00022679"/>
    </source>
</evidence>
<dbReference type="SUPFAM" id="SSF53098">
    <property type="entry name" value="Ribonuclease H-like"/>
    <property type="match status" value="1"/>
</dbReference>
<name>A0A423SN11_PENVA</name>
<dbReference type="SUPFAM" id="SSF50630">
    <property type="entry name" value="Acid proteases"/>
    <property type="match status" value="1"/>
</dbReference>
<evidence type="ECO:0000313" key="11">
    <source>
        <dbReference type="Proteomes" id="UP000283509"/>
    </source>
</evidence>
<dbReference type="InterPro" id="IPR043128">
    <property type="entry name" value="Rev_trsase/Diguanyl_cyclase"/>
</dbReference>
<feature type="compositionally biased region" description="Polar residues" evidence="8">
    <location>
        <begin position="226"/>
        <end position="244"/>
    </location>
</feature>
<sequence>MSATHGTLPICSLASLLEWFLQVEQEFLLRNITALTTKFRMLVTNLPPELLLTVGDLLNDQRYATYDELKEAILRRTAPNPLTALSSFLSSDTTDNCTPSEILRHFQRLLTPTGMTFPPDVMRSLFLKQLPADIQQILLVSDAPLEQLALKADAIIAAKTRVPIVATVSATTATPAATLESFTAQVSALSEAVQRLSTRERSHSRYRFRTPSPPRRERNFRRPSPSRHQSCFRTPSPLSRNWNYSRSPTPRRRQDDQRRYFWKQLPRKLRAPVFREPRRRLLYVWDASSSLRFLINTGVEVSLHPASHKDKRLPSSRTLEAANATPINVYGERSETLSLTGAPSQQFQWIFLVADVPQPIIGADFLEHYGLSVDLQGKALIHQSGARTLAAPTLPINWATQPRHEVRHHIMTHGPPSHSRCRLLTPNRCRSAKAEFDHMMQLGIIRPSSSQWAASLHLVKKDGDWCPCDGRHYTVRPVRVCGLRNAAQSFQRFINDVNRGLEGFFAYIDDILVASASEADHARHLRALFGRLQEAGLEVNPGKCLYGAASLSFLGHTVTSQGITPVQEKVTAIRKFPKPATEKQLRKFLGMFNFYRRFVPTEAFEACKEALASATLLNHPLPEAPLNIAVDASDTAIGAVLQQRQGKQWQPLAFFSQTLSPRQSRYSAFGRELLAAYSTVRHFQPYVEAKEFNILTDQKPLTFALHSRTRRQYPREERHLDYISQFTTDIRHIQGADNEAADALSRVTIAAATHADVAVDYHLVSSEQRQDASMTPLIEGQTSLSLERVKIPNSRDDLLYDLSLGYPRPYILPSLRRRFFDAYHQYRGIWATQHLIRGKVVWPGINKDVRQWCRSCIECQRTKIYRHTKSPFQTFPIPDERFQHIHIDIVGPLPLDDGYSYIPTMIGRFSRWPEATPIRDITAATVTPDSVTTDRGAQFESALWRQLMVLLISKRIRTTAYHPCTNGMVERLHQAYEAGPDILLLQQEVGRPTPPCPP</sequence>